<accession>A0A7Z0IS68</accession>
<dbReference type="GO" id="GO:0006281">
    <property type="term" value="P:DNA repair"/>
    <property type="evidence" value="ECO:0007669"/>
    <property type="project" value="InterPro"/>
</dbReference>
<dbReference type="AlphaFoldDB" id="A0A7Z0IS68"/>
<reference evidence="1 2" key="1">
    <citation type="submission" date="2020-07" db="EMBL/GenBank/DDBJ databases">
        <title>Sequencing the genomes of 1000 actinobacteria strains.</title>
        <authorList>
            <person name="Klenk H.-P."/>
        </authorList>
    </citation>
    <scope>NUCLEOTIDE SEQUENCE [LARGE SCALE GENOMIC DNA]</scope>
    <source>
        <strain evidence="1 2">DSM 26487</strain>
    </source>
</reference>
<sequence>MATRFGATDAHYPASGGGHAALVVSGEPEFGSISEQVTAWLDEVADYAPGRFYERELPALTALLAEVDPLDVLIIDGYVDLDPAGRPGLGWHAWDAGLAPAVIGVAKTSFRAATHAEQVLRGSSTRPLYVTAAGMPRTDAADLVRNMSGTARLPDALRLVDRLARAVSGAD</sequence>
<dbReference type="EMBL" id="JACBZR010000001">
    <property type="protein sequence ID" value="NYI77734.1"/>
    <property type="molecule type" value="Genomic_DNA"/>
</dbReference>
<dbReference type="InterPro" id="IPR007581">
    <property type="entry name" value="Endonuclease-V"/>
</dbReference>
<dbReference type="Pfam" id="PF04493">
    <property type="entry name" value="Endonuclease_5"/>
    <property type="match status" value="1"/>
</dbReference>
<dbReference type="Proteomes" id="UP000564496">
    <property type="component" value="Unassembled WGS sequence"/>
</dbReference>
<keyword evidence="1" id="KW-0378">Hydrolase</keyword>
<protein>
    <submittedName>
        <fullName evidence="1">Deoxyribonuclease V</fullName>
        <ecNumber evidence="1">3.1.21.7</ecNumber>
    </submittedName>
</protein>
<dbReference type="RefSeq" id="WP_218860795.1">
    <property type="nucleotide sequence ID" value="NZ_JACBZR010000001.1"/>
</dbReference>
<proteinExistence type="predicted"/>
<keyword evidence="2" id="KW-1185">Reference proteome</keyword>
<organism evidence="1 2">
    <name type="scientific">Nocardioides panzhihuensis</name>
    <dbReference type="NCBI Taxonomy" id="860243"/>
    <lineage>
        <taxon>Bacteria</taxon>
        <taxon>Bacillati</taxon>
        <taxon>Actinomycetota</taxon>
        <taxon>Actinomycetes</taxon>
        <taxon>Propionibacteriales</taxon>
        <taxon>Nocardioidaceae</taxon>
        <taxon>Nocardioides</taxon>
    </lineage>
</organism>
<dbReference type="GO" id="GO:0043737">
    <property type="term" value="F:deoxyribonuclease V activity"/>
    <property type="evidence" value="ECO:0007669"/>
    <property type="project" value="UniProtKB-EC"/>
</dbReference>
<evidence type="ECO:0000313" key="2">
    <source>
        <dbReference type="Proteomes" id="UP000564496"/>
    </source>
</evidence>
<dbReference type="Gene3D" id="3.30.2170.10">
    <property type="entry name" value="archaeoglobus fulgidus dsm 4304 superfamily"/>
    <property type="match status" value="1"/>
</dbReference>
<comment type="caution">
    <text evidence="1">The sequence shown here is derived from an EMBL/GenBank/DDBJ whole genome shotgun (WGS) entry which is preliminary data.</text>
</comment>
<dbReference type="EC" id="3.1.21.7" evidence="1"/>
<evidence type="ECO:0000313" key="1">
    <source>
        <dbReference type="EMBL" id="NYI77734.1"/>
    </source>
</evidence>
<gene>
    <name evidence="1" type="ORF">BJ988_002382</name>
</gene>
<name>A0A7Z0IS68_9ACTN</name>